<feature type="transmembrane region" description="Helical" evidence="1">
    <location>
        <begin position="136"/>
        <end position="154"/>
    </location>
</feature>
<evidence type="ECO:0000313" key="2">
    <source>
        <dbReference type="EMBL" id="TDP59614.1"/>
    </source>
</evidence>
<dbReference type="RefSeq" id="WP_166635326.1">
    <property type="nucleotide sequence ID" value="NZ_SNXO01000003.1"/>
</dbReference>
<feature type="transmembrane region" description="Helical" evidence="1">
    <location>
        <begin position="6"/>
        <end position="29"/>
    </location>
</feature>
<sequence>MHKPSVIMSVLLTVLIPVAILLLSSNLVLRMPLTYEFYFNDSQTLDEIDYSITVSDMGSAIGKYLSMPGSEDFQVYENNGKYKDTVFTTSEQTVMKKAKGFLFRQLLVVLGLLIVTILIYANTSRKGLRDLLRHESWIAMGVTVALMILQWVLVRHKNFRAMLYGTFIGSKLSKTSTLYIVFGGGKIYSTYLMFSTIAMIALLLLFVYVNYKYTKPDRIFYGRGF</sequence>
<feature type="transmembrane region" description="Helical" evidence="1">
    <location>
        <begin position="161"/>
        <end position="182"/>
    </location>
</feature>
<evidence type="ECO:0000313" key="3">
    <source>
        <dbReference type="Proteomes" id="UP000295500"/>
    </source>
</evidence>
<protein>
    <submittedName>
        <fullName evidence="2">Uncharacterized protein DUF1461</fullName>
    </submittedName>
</protein>
<accession>A0A4R6QAE5</accession>
<dbReference type="AlphaFoldDB" id="A0A4R6QAE5"/>
<dbReference type="Proteomes" id="UP000295500">
    <property type="component" value="Unassembled WGS sequence"/>
</dbReference>
<proteinExistence type="predicted"/>
<gene>
    <name evidence="2" type="ORF">EV211_10335</name>
</gene>
<keyword evidence="1" id="KW-0812">Transmembrane</keyword>
<dbReference type="EMBL" id="SNXO01000003">
    <property type="protein sequence ID" value="TDP59614.1"/>
    <property type="molecule type" value="Genomic_DNA"/>
</dbReference>
<keyword evidence="3" id="KW-1185">Reference proteome</keyword>
<reference evidence="2 3" key="1">
    <citation type="submission" date="2019-03" db="EMBL/GenBank/DDBJ databases">
        <title>Genomic Encyclopedia of Type Strains, Phase IV (KMG-IV): sequencing the most valuable type-strain genomes for metagenomic binning, comparative biology and taxonomic classification.</title>
        <authorList>
            <person name="Goeker M."/>
        </authorList>
    </citation>
    <scope>NUCLEOTIDE SEQUENCE [LARGE SCALE GENOMIC DNA]</scope>
    <source>
        <strain evidence="2 3">DSM 28287</strain>
    </source>
</reference>
<name>A0A4R6QAE5_9FIRM</name>
<keyword evidence="1" id="KW-0472">Membrane</keyword>
<evidence type="ECO:0000256" key="1">
    <source>
        <dbReference type="SAM" id="Phobius"/>
    </source>
</evidence>
<feature type="transmembrane region" description="Helical" evidence="1">
    <location>
        <begin position="188"/>
        <end position="209"/>
    </location>
</feature>
<comment type="caution">
    <text evidence="2">The sequence shown here is derived from an EMBL/GenBank/DDBJ whole genome shotgun (WGS) entry which is preliminary data.</text>
</comment>
<organism evidence="2 3">
    <name type="scientific">Aminicella lysinilytica</name>
    <dbReference type="NCBI Taxonomy" id="433323"/>
    <lineage>
        <taxon>Bacteria</taxon>
        <taxon>Bacillati</taxon>
        <taxon>Bacillota</taxon>
        <taxon>Clostridia</taxon>
        <taxon>Peptostreptococcales</taxon>
        <taxon>Anaerovoracaceae</taxon>
        <taxon>Aminicella</taxon>
    </lineage>
</organism>
<keyword evidence="1" id="KW-1133">Transmembrane helix</keyword>
<feature type="transmembrane region" description="Helical" evidence="1">
    <location>
        <begin position="101"/>
        <end position="121"/>
    </location>
</feature>